<feature type="transmembrane region" description="Helical" evidence="6">
    <location>
        <begin position="122"/>
        <end position="145"/>
    </location>
</feature>
<evidence type="ECO:0000313" key="8">
    <source>
        <dbReference type="EMBL" id="MBC9248824.1"/>
    </source>
</evidence>
<evidence type="ECO:0000313" key="9">
    <source>
        <dbReference type="Proteomes" id="UP000744555"/>
    </source>
</evidence>
<evidence type="ECO:0000256" key="1">
    <source>
        <dbReference type="ARBA" id="ARBA00004141"/>
    </source>
</evidence>
<feature type="transmembrane region" description="Helical" evidence="6">
    <location>
        <begin position="90"/>
        <end position="110"/>
    </location>
</feature>
<evidence type="ECO:0000256" key="6">
    <source>
        <dbReference type="SAM" id="Phobius"/>
    </source>
</evidence>
<comment type="subcellular location">
    <subcellularLocation>
        <location evidence="1">Membrane</location>
        <topology evidence="1">Multi-pass membrane protein</topology>
    </subcellularLocation>
</comment>
<feature type="domain" description="EamA" evidence="7">
    <location>
        <begin position="4"/>
        <end position="137"/>
    </location>
</feature>
<keyword evidence="5 6" id="KW-0472">Membrane</keyword>
<reference evidence="8 9" key="1">
    <citation type="submission" date="2016-06" db="EMBL/GenBank/DDBJ databases">
        <authorList>
            <person name="Ramos C."/>
            <person name="Pintado A."/>
            <person name="Crespo-Gomez J.I."/>
        </authorList>
    </citation>
    <scope>NUCLEOTIDE SEQUENCE [LARGE SCALE GENOMIC DNA]</scope>
    <source>
        <strain evidence="8 9">AVO110</strain>
    </source>
</reference>
<proteinExistence type="inferred from homology"/>
<dbReference type="PANTHER" id="PTHR32322:SF2">
    <property type="entry name" value="EAMA DOMAIN-CONTAINING PROTEIN"/>
    <property type="match status" value="1"/>
</dbReference>
<keyword evidence="3 6" id="KW-0812">Transmembrane</keyword>
<accession>A0ABR7RVP8</accession>
<feature type="transmembrane region" description="Helical" evidence="6">
    <location>
        <begin position="31"/>
        <end position="53"/>
    </location>
</feature>
<feature type="transmembrane region" description="Helical" evidence="6">
    <location>
        <begin position="192"/>
        <end position="214"/>
    </location>
</feature>
<dbReference type="SUPFAM" id="SSF103481">
    <property type="entry name" value="Multidrug resistance efflux transporter EmrE"/>
    <property type="match status" value="2"/>
</dbReference>
<dbReference type="Proteomes" id="UP000744555">
    <property type="component" value="Unassembled WGS sequence"/>
</dbReference>
<dbReference type="InterPro" id="IPR000620">
    <property type="entry name" value="EamA_dom"/>
</dbReference>
<gene>
    <name evidence="8" type="ORF">A9179_00910</name>
</gene>
<protein>
    <submittedName>
        <fullName evidence="8">Multidrug DMT transporter permease</fullName>
    </submittedName>
</protein>
<dbReference type="InterPro" id="IPR050638">
    <property type="entry name" value="AA-Vitamin_Transporters"/>
</dbReference>
<name>A0ABR7RVP8_AQUAC</name>
<feature type="transmembrane region" description="Helical" evidence="6">
    <location>
        <begin position="255"/>
        <end position="279"/>
    </location>
</feature>
<dbReference type="PANTHER" id="PTHR32322">
    <property type="entry name" value="INNER MEMBRANE TRANSPORTER"/>
    <property type="match status" value="1"/>
</dbReference>
<comment type="similarity">
    <text evidence="2">Belongs to the EamA transporter family.</text>
</comment>
<feature type="transmembrane region" description="Helical" evidence="6">
    <location>
        <begin position="65"/>
        <end position="84"/>
    </location>
</feature>
<organism evidence="8 9">
    <name type="scientific">Aquipseudomonas alcaligenes</name>
    <name type="common">Pseudomonas alcaligenes</name>
    <dbReference type="NCBI Taxonomy" id="43263"/>
    <lineage>
        <taxon>Bacteria</taxon>
        <taxon>Pseudomonadati</taxon>
        <taxon>Pseudomonadota</taxon>
        <taxon>Gammaproteobacteria</taxon>
        <taxon>Pseudomonadales</taxon>
        <taxon>Pseudomonadaceae</taxon>
        <taxon>Aquipseudomonas</taxon>
    </lineage>
</organism>
<keyword evidence="9" id="KW-1185">Reference proteome</keyword>
<evidence type="ECO:0000256" key="3">
    <source>
        <dbReference type="ARBA" id="ARBA00022692"/>
    </source>
</evidence>
<evidence type="ECO:0000259" key="7">
    <source>
        <dbReference type="Pfam" id="PF00892"/>
    </source>
</evidence>
<feature type="transmembrane region" description="Helical" evidence="6">
    <location>
        <begin position="285"/>
        <end position="303"/>
    </location>
</feature>
<dbReference type="InterPro" id="IPR037185">
    <property type="entry name" value="EmrE-like"/>
</dbReference>
<feature type="transmembrane region" description="Helical" evidence="6">
    <location>
        <begin position="151"/>
        <end position="171"/>
    </location>
</feature>
<dbReference type="Pfam" id="PF00892">
    <property type="entry name" value="EamA"/>
    <property type="match status" value="1"/>
</dbReference>
<dbReference type="EMBL" id="LZEU01000001">
    <property type="protein sequence ID" value="MBC9248824.1"/>
    <property type="molecule type" value="Genomic_DNA"/>
</dbReference>
<keyword evidence="4 6" id="KW-1133">Transmembrane helix</keyword>
<feature type="transmembrane region" description="Helical" evidence="6">
    <location>
        <begin position="7"/>
        <end position="25"/>
    </location>
</feature>
<evidence type="ECO:0000256" key="4">
    <source>
        <dbReference type="ARBA" id="ARBA00022989"/>
    </source>
</evidence>
<evidence type="ECO:0000256" key="5">
    <source>
        <dbReference type="ARBA" id="ARBA00023136"/>
    </source>
</evidence>
<feature type="transmembrane region" description="Helical" evidence="6">
    <location>
        <begin position="226"/>
        <end position="248"/>
    </location>
</feature>
<evidence type="ECO:0000256" key="2">
    <source>
        <dbReference type="ARBA" id="ARBA00007362"/>
    </source>
</evidence>
<comment type="caution">
    <text evidence="8">The sequence shown here is derived from an EMBL/GenBank/DDBJ whole genome shotgun (WGS) entry which is preliminary data.</text>
</comment>
<sequence>MKQGVMFGGLAGAVWGLVFLAPLLLGDFPPLLLSCGRFLMYGLVALLATLPIARELLGKLRWSDVPTLLRLALTGNLLYFVLLAEAIQRVGVAPTSLIIGVLPLTVTLLGRHEHDAPPLRQLVGPLLAILAGILCINLETLAGAAARQQSLLDQLLGLGCAALALASWSFFVTDNARCMKRQQRFGSNEWSLLLGLATGLLAALIWLGAWLLGFDSLQPPLSAERWQSFWLINAGLAVVASWLGYALWNACAQRLPLTLSGQMVVFETLFALVYGFIYLQRLPSALELLAIALLLGGVALSVWRHQQLAARSALPAAA</sequence>